<feature type="chain" id="PRO_5009582440" description="Peptidase C39 domain-containing protein" evidence="1">
    <location>
        <begin position="20"/>
        <end position="222"/>
    </location>
</feature>
<dbReference type="EMBL" id="MHLI01000005">
    <property type="protein sequence ID" value="OGZ06090.1"/>
    <property type="molecule type" value="Genomic_DNA"/>
</dbReference>
<gene>
    <name evidence="3" type="ORF">A2845_01595</name>
</gene>
<dbReference type="AlphaFoldDB" id="A0A1G2CZJ7"/>
<proteinExistence type="predicted"/>
<dbReference type="GO" id="GO:0006508">
    <property type="term" value="P:proteolysis"/>
    <property type="evidence" value="ECO:0007669"/>
    <property type="project" value="InterPro"/>
</dbReference>
<dbReference type="Pfam" id="PF13529">
    <property type="entry name" value="Peptidase_C39_2"/>
    <property type="match status" value="1"/>
</dbReference>
<dbReference type="GO" id="GO:0016020">
    <property type="term" value="C:membrane"/>
    <property type="evidence" value="ECO:0007669"/>
    <property type="project" value="InterPro"/>
</dbReference>
<dbReference type="InterPro" id="IPR005074">
    <property type="entry name" value="Peptidase_C39"/>
</dbReference>
<dbReference type="GO" id="GO:0008233">
    <property type="term" value="F:peptidase activity"/>
    <property type="evidence" value="ECO:0007669"/>
    <property type="project" value="InterPro"/>
</dbReference>
<keyword evidence="1" id="KW-0732">Signal</keyword>
<dbReference type="GO" id="GO:0005524">
    <property type="term" value="F:ATP binding"/>
    <property type="evidence" value="ECO:0007669"/>
    <property type="project" value="InterPro"/>
</dbReference>
<comment type="caution">
    <text evidence="3">The sequence shown here is derived from an EMBL/GenBank/DDBJ whole genome shotgun (WGS) entry which is preliminary data.</text>
</comment>
<dbReference type="Gene3D" id="3.90.70.10">
    <property type="entry name" value="Cysteine proteinases"/>
    <property type="match status" value="1"/>
</dbReference>
<organism evidence="3 4">
    <name type="scientific">Candidatus Lloydbacteria bacterium RIFCSPHIGHO2_01_FULL_49_22</name>
    <dbReference type="NCBI Taxonomy" id="1798658"/>
    <lineage>
        <taxon>Bacteria</taxon>
        <taxon>Candidatus Lloydiibacteriota</taxon>
    </lineage>
</organism>
<evidence type="ECO:0000256" key="1">
    <source>
        <dbReference type="SAM" id="SignalP"/>
    </source>
</evidence>
<protein>
    <recommendedName>
        <fullName evidence="2">Peptidase C39 domain-containing protein</fullName>
    </recommendedName>
</protein>
<feature type="signal peptide" evidence="1">
    <location>
        <begin position="1"/>
        <end position="19"/>
    </location>
</feature>
<feature type="domain" description="Peptidase C39" evidence="2">
    <location>
        <begin position="75"/>
        <end position="219"/>
    </location>
</feature>
<sequence>MIISTTLFLNFLIGASVLASGVEAEPFFDISGPSFVVPTAMSFSAVPLAPLNLSISATVPTVPFYSQFADIHEAKWQKVGCGVTSLAMIIEYYRPGTVSVDTLLREGIASGAYLSNAGWKHRELALLSERYGLEGRSYDFARETRVDAFAHLQESLDVGPVIASVHYKFDPKSTIPHLVVITGIERDRVYYNDPAGHTPGQSVATDDFLKSWKKRFITIRPA</sequence>
<dbReference type="PROSITE" id="PS50990">
    <property type="entry name" value="PEPTIDASE_C39"/>
    <property type="match status" value="1"/>
</dbReference>
<evidence type="ECO:0000259" key="2">
    <source>
        <dbReference type="PROSITE" id="PS50990"/>
    </source>
</evidence>
<evidence type="ECO:0000313" key="3">
    <source>
        <dbReference type="EMBL" id="OGZ06090.1"/>
    </source>
</evidence>
<dbReference type="InterPro" id="IPR039564">
    <property type="entry name" value="Peptidase_C39-like"/>
</dbReference>
<dbReference type="Proteomes" id="UP000177122">
    <property type="component" value="Unassembled WGS sequence"/>
</dbReference>
<evidence type="ECO:0000313" key="4">
    <source>
        <dbReference type="Proteomes" id="UP000177122"/>
    </source>
</evidence>
<accession>A0A1G2CZJ7</accession>
<name>A0A1G2CZJ7_9BACT</name>
<reference evidence="3 4" key="1">
    <citation type="journal article" date="2016" name="Nat. Commun.">
        <title>Thousands of microbial genomes shed light on interconnected biogeochemical processes in an aquifer system.</title>
        <authorList>
            <person name="Anantharaman K."/>
            <person name="Brown C.T."/>
            <person name="Hug L.A."/>
            <person name="Sharon I."/>
            <person name="Castelle C.J."/>
            <person name="Probst A.J."/>
            <person name="Thomas B.C."/>
            <person name="Singh A."/>
            <person name="Wilkins M.J."/>
            <person name="Karaoz U."/>
            <person name="Brodie E.L."/>
            <person name="Williams K.H."/>
            <person name="Hubbard S.S."/>
            <person name="Banfield J.F."/>
        </authorList>
    </citation>
    <scope>NUCLEOTIDE SEQUENCE [LARGE SCALE GENOMIC DNA]</scope>
</reference>